<gene>
    <name evidence="1" type="ORF">WG219_11405</name>
</gene>
<organism evidence="1 2">
    <name type="scientific">Ectopseudomonas mendocina</name>
    <name type="common">Pseudomonas mendocina</name>
    <dbReference type="NCBI Taxonomy" id="300"/>
    <lineage>
        <taxon>Bacteria</taxon>
        <taxon>Pseudomonadati</taxon>
        <taxon>Pseudomonadota</taxon>
        <taxon>Gammaproteobacteria</taxon>
        <taxon>Pseudomonadales</taxon>
        <taxon>Pseudomonadaceae</taxon>
        <taxon>Ectopseudomonas</taxon>
    </lineage>
</organism>
<evidence type="ECO:0000313" key="1">
    <source>
        <dbReference type="EMBL" id="WXL27995.1"/>
    </source>
</evidence>
<dbReference type="Proteomes" id="UP001476583">
    <property type="component" value="Chromosome"/>
</dbReference>
<dbReference type="InterPro" id="IPR019701">
    <property type="entry name" value="Phage_P22_NinX"/>
</dbReference>
<evidence type="ECO:0000313" key="2">
    <source>
        <dbReference type="Proteomes" id="UP001476583"/>
    </source>
</evidence>
<accession>A0ABZ2RQR6</accession>
<dbReference type="Pfam" id="PF10765">
    <property type="entry name" value="Phage_P22_NinX"/>
    <property type="match status" value="1"/>
</dbReference>
<sequence>MKSIPVSELTGAALDWAVALALGWKMRRVPRDIDGNHGGEVLAPPDLSKDFQWPPRGWIAPWYFIRPWSSEWAQGGPLVHKYQIELKWMGVDGKAMWWMAGHEGIAIKQIGDTPLIAACRAIVASKFGDTVEVPSN</sequence>
<name>A0ABZ2RQR6_ECTME</name>
<dbReference type="EMBL" id="CP148074">
    <property type="protein sequence ID" value="WXL27995.1"/>
    <property type="molecule type" value="Genomic_DNA"/>
</dbReference>
<protein>
    <submittedName>
        <fullName evidence="1">Phage protein NinX family protein</fullName>
    </submittedName>
</protein>
<reference evidence="1 2" key="1">
    <citation type="submission" date="2024-03" db="EMBL/GenBank/DDBJ databases">
        <title>Complete genome of BD2.</title>
        <authorList>
            <person name="Cao G."/>
        </authorList>
    </citation>
    <scope>NUCLEOTIDE SEQUENCE [LARGE SCALE GENOMIC DNA]</scope>
    <source>
        <strain evidence="1 2">BD2</strain>
    </source>
</reference>
<proteinExistence type="predicted"/>
<keyword evidence="2" id="KW-1185">Reference proteome</keyword>